<evidence type="ECO:0000313" key="3">
    <source>
        <dbReference type="EMBL" id="MFC4247405.1"/>
    </source>
</evidence>
<keyword evidence="1" id="KW-0472">Membrane</keyword>
<dbReference type="RefSeq" id="WP_246966100.1">
    <property type="nucleotide sequence ID" value="NZ_CP095397.1"/>
</dbReference>
<evidence type="ECO:0000259" key="2">
    <source>
        <dbReference type="Pfam" id="PF26028"/>
    </source>
</evidence>
<comment type="caution">
    <text evidence="3">The sequence shown here is derived from an EMBL/GenBank/DDBJ whole genome shotgun (WGS) entry which is preliminary data.</text>
</comment>
<keyword evidence="1" id="KW-0812">Transmembrane</keyword>
<protein>
    <recommendedName>
        <fullName evidence="2">DUF8006 domain-containing protein</fullName>
    </recommendedName>
</protein>
<keyword evidence="1" id="KW-1133">Transmembrane helix</keyword>
<evidence type="ECO:0000256" key="1">
    <source>
        <dbReference type="SAM" id="Phobius"/>
    </source>
</evidence>
<feature type="domain" description="DUF8006" evidence="2">
    <location>
        <begin position="4"/>
        <end position="84"/>
    </location>
</feature>
<feature type="transmembrane region" description="Helical" evidence="1">
    <location>
        <begin position="66"/>
        <end position="85"/>
    </location>
</feature>
<proteinExistence type="predicted"/>
<dbReference type="Pfam" id="PF26028">
    <property type="entry name" value="DUF8006"/>
    <property type="match status" value="1"/>
</dbReference>
<dbReference type="EMBL" id="JBHSDJ010000029">
    <property type="protein sequence ID" value="MFC4247405.1"/>
    <property type="molecule type" value="Genomic_DNA"/>
</dbReference>
<organism evidence="3 4">
    <name type="scientific">Natribaculum luteum</name>
    <dbReference type="NCBI Taxonomy" id="1586232"/>
    <lineage>
        <taxon>Archaea</taxon>
        <taxon>Methanobacteriati</taxon>
        <taxon>Methanobacteriota</taxon>
        <taxon>Stenosarchaea group</taxon>
        <taxon>Halobacteria</taxon>
        <taxon>Halobacteriales</taxon>
        <taxon>Natrialbaceae</taxon>
        <taxon>Natribaculum</taxon>
    </lineage>
</organism>
<dbReference type="Proteomes" id="UP001595821">
    <property type="component" value="Unassembled WGS sequence"/>
</dbReference>
<accession>A0ABD5NZI1</accession>
<reference evidence="3 4" key="1">
    <citation type="journal article" date="2014" name="Int. J. Syst. Evol. Microbiol.">
        <title>Complete genome sequence of Corynebacterium casei LMG S-19264T (=DSM 44701T), isolated from a smear-ripened cheese.</title>
        <authorList>
            <consortium name="US DOE Joint Genome Institute (JGI-PGF)"/>
            <person name="Walter F."/>
            <person name="Albersmeier A."/>
            <person name="Kalinowski J."/>
            <person name="Ruckert C."/>
        </authorList>
    </citation>
    <scope>NUCLEOTIDE SEQUENCE [LARGE SCALE GENOMIC DNA]</scope>
    <source>
        <strain evidence="3 4">IBRC-M 10912</strain>
    </source>
</reference>
<sequence length="86" mass="9173">MIEVPLQTIDNVLLNFHMGHVLVAVFVLAVLSALPLRSRRVLGLNIVLAGALFMLVPISMTGDSGVYRLAGVGLLIIGPMIYMAGE</sequence>
<evidence type="ECO:0000313" key="4">
    <source>
        <dbReference type="Proteomes" id="UP001595821"/>
    </source>
</evidence>
<dbReference type="AlphaFoldDB" id="A0ABD5NZI1"/>
<dbReference type="InterPro" id="IPR058319">
    <property type="entry name" value="DUF8006"/>
</dbReference>
<feature type="transmembrane region" description="Helical" evidence="1">
    <location>
        <begin position="41"/>
        <end position="60"/>
    </location>
</feature>
<feature type="transmembrane region" description="Helical" evidence="1">
    <location>
        <begin position="12"/>
        <end position="34"/>
    </location>
</feature>
<dbReference type="GeneID" id="71854050"/>
<gene>
    <name evidence="3" type="ORF">ACFOZ7_10405</name>
</gene>
<name>A0ABD5NZI1_9EURY</name>